<dbReference type="EMBL" id="CDHK01000010">
    <property type="protein sequence ID" value="CEJ61196.1"/>
    <property type="molecule type" value="Genomic_DNA"/>
</dbReference>
<keyword evidence="2" id="KW-0378">Hydrolase</keyword>
<feature type="domain" description="Isochorismatase-like" evidence="3">
    <location>
        <begin position="4"/>
        <end position="178"/>
    </location>
</feature>
<protein>
    <recommendedName>
        <fullName evidence="3">Isochorismatase-like domain-containing protein</fullName>
    </recommendedName>
</protein>
<evidence type="ECO:0000256" key="2">
    <source>
        <dbReference type="ARBA" id="ARBA00022801"/>
    </source>
</evidence>
<sequence>MGTTTLLILDVEKGTLDMLGDDGEYLKRLSQALNAARENNIEVIHVITAFRPGYPEFHPSNPSVSGIAAAGLFVEGDPTTEVDPAVTPINNEVVITKRRVSAFFGTELDMILRCYNTERIAVAGISTSGAVLSTIRHAADLDYKITLLCDLCKDRDEETHNFLINKIFKRKVNLLTSDEWIQQLGDEPTGEKAALS</sequence>
<reference evidence="5" key="1">
    <citation type="journal article" date="2015" name="Genome Announc.">
        <title>Draft genome sequence of the fungus Penicillium brasilianum MG11.</title>
        <authorList>
            <person name="Horn F."/>
            <person name="Linde J."/>
            <person name="Mattern D.J."/>
            <person name="Walther G."/>
            <person name="Guthke R."/>
            <person name="Brakhage A.A."/>
            <person name="Valiante V."/>
        </authorList>
    </citation>
    <scope>NUCLEOTIDE SEQUENCE [LARGE SCALE GENOMIC DNA]</scope>
    <source>
        <strain evidence="5">MG11</strain>
    </source>
</reference>
<proteinExistence type="inferred from homology"/>
<comment type="similarity">
    <text evidence="1">Belongs to the isochorismatase family.</text>
</comment>
<evidence type="ECO:0000259" key="3">
    <source>
        <dbReference type="Pfam" id="PF00857"/>
    </source>
</evidence>
<dbReference type="Pfam" id="PF00857">
    <property type="entry name" value="Isochorismatase"/>
    <property type="match status" value="1"/>
</dbReference>
<dbReference type="SUPFAM" id="SSF52499">
    <property type="entry name" value="Isochorismatase-like hydrolases"/>
    <property type="match status" value="1"/>
</dbReference>
<dbReference type="InterPro" id="IPR000868">
    <property type="entry name" value="Isochorismatase-like_dom"/>
</dbReference>
<gene>
    <name evidence="4" type="ORF">PMG11_09734</name>
</gene>
<dbReference type="GO" id="GO:0016787">
    <property type="term" value="F:hydrolase activity"/>
    <property type="evidence" value="ECO:0007669"/>
    <property type="project" value="UniProtKB-KW"/>
</dbReference>
<dbReference type="PANTHER" id="PTHR43540:SF1">
    <property type="entry name" value="ISOCHORISMATASE HYDROLASE"/>
    <property type="match status" value="1"/>
</dbReference>
<evidence type="ECO:0000313" key="5">
    <source>
        <dbReference type="Proteomes" id="UP000042958"/>
    </source>
</evidence>
<organism evidence="4 5">
    <name type="scientific">Penicillium brasilianum</name>
    <dbReference type="NCBI Taxonomy" id="104259"/>
    <lineage>
        <taxon>Eukaryota</taxon>
        <taxon>Fungi</taxon>
        <taxon>Dikarya</taxon>
        <taxon>Ascomycota</taxon>
        <taxon>Pezizomycotina</taxon>
        <taxon>Eurotiomycetes</taxon>
        <taxon>Eurotiomycetidae</taxon>
        <taxon>Eurotiales</taxon>
        <taxon>Aspergillaceae</taxon>
        <taxon>Penicillium</taxon>
    </lineage>
</organism>
<dbReference type="OrthoDB" id="1739143at2759"/>
<accession>A0A0F7TZ28</accession>
<evidence type="ECO:0000256" key="1">
    <source>
        <dbReference type="ARBA" id="ARBA00006336"/>
    </source>
</evidence>
<name>A0A0F7TZ28_PENBI</name>
<keyword evidence="5" id="KW-1185">Reference proteome</keyword>
<dbReference type="AlphaFoldDB" id="A0A0F7TZ28"/>
<dbReference type="PANTHER" id="PTHR43540">
    <property type="entry name" value="PEROXYUREIDOACRYLATE/UREIDOACRYLATE AMIDOHYDROLASE-RELATED"/>
    <property type="match status" value="1"/>
</dbReference>
<dbReference type="Proteomes" id="UP000042958">
    <property type="component" value="Unassembled WGS sequence"/>
</dbReference>
<evidence type="ECO:0000313" key="4">
    <source>
        <dbReference type="EMBL" id="CEJ61196.1"/>
    </source>
</evidence>
<dbReference type="InterPro" id="IPR050272">
    <property type="entry name" value="Isochorismatase-like_hydrls"/>
</dbReference>
<dbReference type="CDD" id="cd00431">
    <property type="entry name" value="cysteine_hydrolases"/>
    <property type="match status" value="1"/>
</dbReference>
<dbReference type="InterPro" id="IPR036380">
    <property type="entry name" value="Isochorismatase-like_sf"/>
</dbReference>
<dbReference type="Gene3D" id="3.40.50.850">
    <property type="entry name" value="Isochorismatase-like"/>
    <property type="match status" value="1"/>
</dbReference>